<comment type="caution">
    <text evidence="8">Lacks conserved residue(s) required for the propagation of feature annotation.</text>
</comment>
<dbReference type="InterPro" id="IPR003804">
    <property type="entry name" value="Lactate_perm"/>
</dbReference>
<feature type="transmembrane region" description="Helical" evidence="8">
    <location>
        <begin position="36"/>
        <end position="56"/>
    </location>
</feature>
<dbReference type="Pfam" id="PF02652">
    <property type="entry name" value="Lactate_perm"/>
    <property type="match status" value="1"/>
</dbReference>
<keyword evidence="7 8" id="KW-0472">Membrane</keyword>
<feature type="transmembrane region" description="Helical" evidence="8">
    <location>
        <begin position="544"/>
        <end position="564"/>
    </location>
</feature>
<feature type="transmembrane region" description="Helical" evidence="8">
    <location>
        <begin position="327"/>
        <end position="344"/>
    </location>
</feature>
<evidence type="ECO:0000256" key="2">
    <source>
        <dbReference type="ARBA" id="ARBA00010100"/>
    </source>
</evidence>
<dbReference type="OrthoDB" id="9761056at2"/>
<comment type="function">
    <text evidence="8">Uptake of L-lactate across the membrane. Can also transport D-lactate and glycolate.</text>
</comment>
<evidence type="ECO:0000256" key="3">
    <source>
        <dbReference type="ARBA" id="ARBA00022448"/>
    </source>
</evidence>
<keyword evidence="10" id="KW-1185">Reference proteome</keyword>
<feature type="transmembrane region" description="Helical" evidence="8">
    <location>
        <begin position="62"/>
        <end position="82"/>
    </location>
</feature>
<dbReference type="STRING" id="880070.Cycma_4370"/>
<dbReference type="EMBL" id="CP002955">
    <property type="protein sequence ID" value="AEL28072.1"/>
    <property type="molecule type" value="Genomic_DNA"/>
</dbReference>
<feature type="transmembrane region" description="Helical" evidence="8">
    <location>
        <begin position="193"/>
        <end position="223"/>
    </location>
</feature>
<dbReference type="GO" id="GO:0015295">
    <property type="term" value="F:solute:proton symporter activity"/>
    <property type="evidence" value="ECO:0007669"/>
    <property type="project" value="TreeGrafter"/>
</dbReference>
<keyword evidence="6 8" id="KW-1133">Transmembrane helix</keyword>
<accession>G0IXS5</accession>
<keyword evidence="5 8" id="KW-0812">Transmembrane</keyword>
<dbReference type="HOGENOM" id="CLU_021628_4_1_10"/>
<evidence type="ECO:0000256" key="6">
    <source>
        <dbReference type="ARBA" id="ARBA00022989"/>
    </source>
</evidence>
<name>G0IXS5_CYCMS</name>
<dbReference type="GO" id="GO:0005886">
    <property type="term" value="C:plasma membrane"/>
    <property type="evidence" value="ECO:0007669"/>
    <property type="project" value="UniProtKB-SubCell"/>
</dbReference>
<evidence type="ECO:0000256" key="1">
    <source>
        <dbReference type="ARBA" id="ARBA00004651"/>
    </source>
</evidence>
<proteinExistence type="inferred from homology"/>
<feature type="transmembrane region" description="Helical" evidence="8">
    <location>
        <begin position="498"/>
        <end position="524"/>
    </location>
</feature>
<sequence length="571" mass="61470">MSQTLLFFLAVFPILVASVMLVGFRVAAKITMPVTFVLTSILAFLFWDMSMLTILASSIQSLFITFDILYIVFGAILLLNFLKYSGAVNRIRDGFFGITKDRRIQVIIIVWLFGSFLEGAAGFGTPAAIVAPLLVALGFPALAAVVLGMMVQSTAVTFGAVGTPILVGVKGGLENPELTSRLDLMGLDIADVLAAVTGNAAIVHALVGSFMPFLMVLMLCRFFGKNRSWKEGFQVFPFAIFAGLSFTIPYLITGLFLGPEFPSLIGALVGLALVVYSAKKGFLMPKSIWEMEEVKHWPEDWLGAANFKNNEAELDMALDKPKISLKLAWLPYVFLAVLLVLSRLPQLPFKNWLTGFSFGIDPILGTNIAATSTPLYLPGTLLLIVCVFTYFLHGMSGKGVKAAFSESSQMIFKAGAVLLFAVAMVRVYINSGENASGMLSMPILMAEWSANKVGMVYPFFAPFIGALGAFIAGSNTISNLMFSLFQFGVADNLVMSPTWILALQAVGAAAGNMIAIHNVVAASATVGLLGKEGSVLRKTILPTLYYLLVTGLIGFFLIGVVGVMDQFMLNS</sequence>
<dbReference type="GO" id="GO:0015129">
    <property type="term" value="F:lactate transmembrane transporter activity"/>
    <property type="evidence" value="ECO:0007669"/>
    <property type="project" value="UniProtKB-UniRule"/>
</dbReference>
<evidence type="ECO:0000313" key="9">
    <source>
        <dbReference type="EMBL" id="AEL28072.1"/>
    </source>
</evidence>
<protein>
    <recommendedName>
        <fullName evidence="8">L-lactate permease</fullName>
    </recommendedName>
</protein>
<feature type="transmembrane region" description="Helical" evidence="8">
    <location>
        <begin position="155"/>
        <end position="173"/>
    </location>
</feature>
<reference evidence="10" key="1">
    <citation type="submission" date="2011-07" db="EMBL/GenBank/DDBJ databases">
        <title>The complete genome of Cyclobacterium marinum DSM 745.</title>
        <authorList>
            <person name="Lucas S."/>
            <person name="Han J."/>
            <person name="Lapidus A."/>
            <person name="Bruce D."/>
            <person name="Goodwin L."/>
            <person name="Pitluck S."/>
            <person name="Peters L."/>
            <person name="Kyrpides N."/>
            <person name="Mavromatis K."/>
            <person name="Ivanova N."/>
            <person name="Ovchinnikova G."/>
            <person name="Chertkov O."/>
            <person name="Detter J.C."/>
            <person name="Tapia R."/>
            <person name="Han C."/>
            <person name="Land M."/>
            <person name="Hauser L."/>
            <person name="Markowitz V."/>
            <person name="Cheng J.-F."/>
            <person name="Hugenholtz P."/>
            <person name="Woyke T."/>
            <person name="Wu D."/>
            <person name="Tindall B."/>
            <person name="Schuetze A."/>
            <person name="Brambilla E."/>
            <person name="Klenk H.-P."/>
            <person name="Eisen J.A."/>
        </authorList>
    </citation>
    <scope>NUCLEOTIDE SEQUENCE [LARGE SCALE GENOMIC DNA]</scope>
    <source>
        <strain evidence="10">ATCC 25205 / DSM 745 / LMG 13164 / NCIMB 1802</strain>
    </source>
</reference>
<dbReference type="PANTHER" id="PTHR30003">
    <property type="entry name" value="L-LACTATE PERMEASE"/>
    <property type="match status" value="1"/>
</dbReference>
<comment type="similarity">
    <text evidence="2 8">Belongs to the lactate permease family.</text>
</comment>
<evidence type="ECO:0000313" key="10">
    <source>
        <dbReference type="Proteomes" id="UP000001635"/>
    </source>
</evidence>
<dbReference type="Proteomes" id="UP000001635">
    <property type="component" value="Chromosome"/>
</dbReference>
<feature type="transmembrane region" description="Helical" evidence="8">
    <location>
        <begin position="103"/>
        <end position="123"/>
    </location>
</feature>
<feature type="transmembrane region" description="Helical" evidence="8">
    <location>
        <begin position="412"/>
        <end position="429"/>
    </location>
</feature>
<feature type="transmembrane region" description="Helical" evidence="8">
    <location>
        <begin position="129"/>
        <end position="148"/>
    </location>
</feature>
<feature type="transmembrane region" description="Helical" evidence="8">
    <location>
        <begin position="6"/>
        <end position="24"/>
    </location>
</feature>
<feature type="transmembrane region" description="Helical" evidence="8">
    <location>
        <begin position="375"/>
        <end position="392"/>
    </location>
</feature>
<dbReference type="KEGG" id="cmr:Cycma_4370"/>
<comment type="subcellular location">
    <subcellularLocation>
        <location evidence="1 8">Cell membrane</location>
        <topology evidence="1 8">Multi-pass membrane protein</topology>
    </subcellularLocation>
</comment>
<feature type="transmembrane region" description="Helical" evidence="8">
    <location>
        <begin position="455"/>
        <end position="477"/>
    </location>
</feature>
<organism evidence="9 10">
    <name type="scientific">Cyclobacterium marinum (strain ATCC 25205 / DSM 745 / LMG 13164 / NCIMB 1802)</name>
    <name type="common">Flectobacillus marinus</name>
    <dbReference type="NCBI Taxonomy" id="880070"/>
    <lineage>
        <taxon>Bacteria</taxon>
        <taxon>Pseudomonadati</taxon>
        <taxon>Bacteroidota</taxon>
        <taxon>Cytophagia</taxon>
        <taxon>Cytophagales</taxon>
        <taxon>Cyclobacteriaceae</taxon>
        <taxon>Cyclobacterium</taxon>
    </lineage>
</organism>
<evidence type="ECO:0000256" key="4">
    <source>
        <dbReference type="ARBA" id="ARBA00022475"/>
    </source>
</evidence>
<dbReference type="PANTHER" id="PTHR30003:SF0">
    <property type="entry name" value="GLYCOLATE PERMEASE GLCA-RELATED"/>
    <property type="match status" value="1"/>
</dbReference>
<keyword evidence="3 8" id="KW-0813">Transport</keyword>
<gene>
    <name evidence="9" type="ordered locus">Cycma_4370</name>
</gene>
<feature type="transmembrane region" description="Helical" evidence="8">
    <location>
        <begin position="235"/>
        <end position="255"/>
    </location>
</feature>
<keyword evidence="4 8" id="KW-1003">Cell membrane</keyword>
<evidence type="ECO:0000256" key="5">
    <source>
        <dbReference type="ARBA" id="ARBA00022692"/>
    </source>
</evidence>
<evidence type="ECO:0000256" key="8">
    <source>
        <dbReference type="RuleBase" id="RU365092"/>
    </source>
</evidence>
<evidence type="ECO:0000256" key="7">
    <source>
        <dbReference type="ARBA" id="ARBA00023136"/>
    </source>
</evidence>
<feature type="transmembrane region" description="Helical" evidence="8">
    <location>
        <begin position="261"/>
        <end position="278"/>
    </location>
</feature>
<dbReference type="eggNOG" id="COG1620">
    <property type="taxonomic scope" value="Bacteria"/>
</dbReference>
<dbReference type="NCBIfam" id="TIGR00795">
    <property type="entry name" value="lctP"/>
    <property type="match status" value="1"/>
</dbReference>
<dbReference type="AlphaFoldDB" id="G0IXS5"/>